<reference evidence="4" key="1">
    <citation type="journal article" date="2019" name="Int. J. Syst. Evol. Microbiol.">
        <title>The Global Catalogue of Microorganisms (GCM) 10K type strain sequencing project: providing services to taxonomists for standard genome sequencing and annotation.</title>
        <authorList>
            <consortium name="The Broad Institute Genomics Platform"/>
            <consortium name="The Broad Institute Genome Sequencing Center for Infectious Disease"/>
            <person name="Wu L."/>
            <person name="Ma J."/>
        </authorList>
    </citation>
    <scope>NUCLEOTIDE SEQUENCE [LARGE SCALE GENOMIC DNA]</scope>
    <source>
        <strain evidence="4">CCM 7855</strain>
    </source>
</reference>
<dbReference type="InterPro" id="IPR055140">
    <property type="entry name" value="Thiolase_C_2"/>
</dbReference>
<dbReference type="PIRSF" id="PIRSF000429">
    <property type="entry name" value="Ac-CoA_Ac_transf"/>
    <property type="match status" value="1"/>
</dbReference>
<evidence type="ECO:0000259" key="2">
    <source>
        <dbReference type="Pfam" id="PF22691"/>
    </source>
</evidence>
<name>A0ABQ1U9Z4_9NOCA</name>
<proteinExistence type="predicted"/>
<organism evidence="3 4">
    <name type="scientific">Williamsia phyllosphaerae</name>
    <dbReference type="NCBI Taxonomy" id="885042"/>
    <lineage>
        <taxon>Bacteria</taxon>
        <taxon>Bacillati</taxon>
        <taxon>Actinomycetota</taxon>
        <taxon>Actinomycetes</taxon>
        <taxon>Mycobacteriales</taxon>
        <taxon>Nocardiaceae</taxon>
        <taxon>Williamsia</taxon>
    </lineage>
</organism>
<dbReference type="EMBL" id="BMCS01000001">
    <property type="protein sequence ID" value="GGF11285.1"/>
    <property type="molecule type" value="Genomic_DNA"/>
</dbReference>
<dbReference type="Pfam" id="PF00108">
    <property type="entry name" value="Thiolase_N"/>
    <property type="match status" value="1"/>
</dbReference>
<dbReference type="Gene3D" id="3.40.47.10">
    <property type="match status" value="1"/>
</dbReference>
<dbReference type="InterPro" id="IPR002155">
    <property type="entry name" value="Thiolase"/>
</dbReference>
<comment type="caution">
    <text evidence="3">The sequence shown here is derived from an EMBL/GenBank/DDBJ whole genome shotgun (WGS) entry which is preliminary data.</text>
</comment>
<dbReference type="CDD" id="cd00829">
    <property type="entry name" value="SCP-x_thiolase"/>
    <property type="match status" value="1"/>
</dbReference>
<evidence type="ECO:0000313" key="3">
    <source>
        <dbReference type="EMBL" id="GGF11285.1"/>
    </source>
</evidence>
<dbReference type="InterPro" id="IPR016039">
    <property type="entry name" value="Thiolase-like"/>
</dbReference>
<dbReference type="SUPFAM" id="SSF53901">
    <property type="entry name" value="Thiolase-like"/>
    <property type="match status" value="2"/>
</dbReference>
<feature type="domain" description="Thiolase N-terminal" evidence="1">
    <location>
        <begin position="11"/>
        <end position="251"/>
    </location>
</feature>
<evidence type="ECO:0000313" key="4">
    <source>
        <dbReference type="Proteomes" id="UP000632454"/>
    </source>
</evidence>
<gene>
    <name evidence="3" type="ORF">GCM10007298_04100</name>
</gene>
<keyword evidence="4" id="KW-1185">Reference proteome</keyword>
<evidence type="ECO:0000259" key="1">
    <source>
        <dbReference type="Pfam" id="PF00108"/>
    </source>
</evidence>
<dbReference type="Proteomes" id="UP000632454">
    <property type="component" value="Unassembled WGS sequence"/>
</dbReference>
<sequence>MEGGAVVANRVWVAGVGMTPFGIHREHSNYELARWSVREVLSDSGRGVGPQAVDVAFFASTTNGILHDQGMISGEIALREMGIQGVPIYNVENACATGATAFNLAATFIRAGDADVALAVGTEKMHIGDAPRTMALFNQGYDVSRPELLQDTLHQLGGSDDDAGDGNRSIFMDIYAAMARQHMRLYGTTAEQIAAVAAKNHRHAVDNERAHYRKAMTTDEVLSARKLSYPLTVPMCAPVTDGAAAVVLCSDEGLRKLRTAHPVEVLASVIGTGTDRDITTFDGHISQMVSTAAYERAGVAPADIDVAEVHDAAAFAEVLQSEMLGLVPPGEGGPAAARGDTELGGRIPINTSGGLESKGHPIGASGLGQVFELTEQLRGRCGSRQVDGARLALAENGGGFHRGEEAVTSIIILRKQ</sequence>
<dbReference type="PANTHER" id="PTHR42870:SF1">
    <property type="entry name" value="NON-SPECIFIC LIPID-TRANSFER PROTEIN-LIKE 2"/>
    <property type="match status" value="1"/>
</dbReference>
<protein>
    <submittedName>
        <fullName evidence="3">Thiolase</fullName>
    </submittedName>
</protein>
<dbReference type="InterPro" id="IPR020616">
    <property type="entry name" value="Thiolase_N"/>
</dbReference>
<dbReference type="Pfam" id="PF22691">
    <property type="entry name" value="Thiolase_C_1"/>
    <property type="match status" value="1"/>
</dbReference>
<accession>A0ABQ1U9Z4</accession>
<feature type="domain" description="Thiolase C-terminal" evidence="2">
    <location>
        <begin position="288"/>
        <end position="402"/>
    </location>
</feature>
<dbReference type="PANTHER" id="PTHR42870">
    <property type="entry name" value="ACETYL-COA C-ACETYLTRANSFERASE"/>
    <property type="match status" value="1"/>
</dbReference>